<name>R9GNK4_9SPHI</name>
<proteinExistence type="predicted"/>
<dbReference type="RefSeq" id="WP_016196760.1">
    <property type="nucleotide sequence ID" value="NZ_AQPN01000119.1"/>
</dbReference>
<sequence>MNVTLSPFLKPAALSPSINSAASSCPNILGYSKRVVIFQKREDLFRKFLSF</sequence>
<organism evidence="1 2">
    <name type="scientific">Arcticibacter svalbardensis MN12-7</name>
    <dbReference type="NCBI Taxonomy" id="1150600"/>
    <lineage>
        <taxon>Bacteria</taxon>
        <taxon>Pseudomonadati</taxon>
        <taxon>Bacteroidota</taxon>
        <taxon>Sphingobacteriia</taxon>
        <taxon>Sphingobacteriales</taxon>
        <taxon>Sphingobacteriaceae</taxon>
        <taxon>Arcticibacter</taxon>
    </lineage>
</organism>
<accession>R9GNK4</accession>
<comment type="caution">
    <text evidence="1">The sequence shown here is derived from an EMBL/GenBank/DDBJ whole genome shotgun (WGS) entry which is preliminary data.</text>
</comment>
<gene>
    <name evidence="1" type="ORF">ADIARSV_3532</name>
</gene>
<keyword evidence="2" id="KW-1185">Reference proteome</keyword>
<evidence type="ECO:0000313" key="1">
    <source>
        <dbReference type="EMBL" id="EOR93298.1"/>
    </source>
</evidence>
<protein>
    <submittedName>
        <fullName evidence="1">Uncharacterized protein</fullName>
    </submittedName>
</protein>
<dbReference type="AlphaFoldDB" id="R9GNK4"/>
<evidence type="ECO:0000313" key="2">
    <source>
        <dbReference type="Proteomes" id="UP000014174"/>
    </source>
</evidence>
<reference evidence="1 2" key="1">
    <citation type="journal article" date="2013" name="Genome Announc.">
        <title>Draft Genome Sequence of Arcticibacter svalbardensis Strain MN12-7T, a Member of the Family Sphingobacteriaceae Isolated from an Arctic Soil Sample.</title>
        <authorList>
            <person name="Shivaji S."/>
            <person name="Ara S."/>
            <person name="Prasad S."/>
            <person name="Manasa B.P."/>
            <person name="Begum Z."/>
            <person name="Singh A."/>
            <person name="Kumar Pinnaka A."/>
        </authorList>
    </citation>
    <scope>NUCLEOTIDE SEQUENCE [LARGE SCALE GENOMIC DNA]</scope>
    <source>
        <strain evidence="1 2">MN12-7</strain>
    </source>
</reference>
<dbReference type="EMBL" id="AQPN01000119">
    <property type="protein sequence ID" value="EOR93298.1"/>
    <property type="molecule type" value="Genomic_DNA"/>
</dbReference>
<dbReference type="Proteomes" id="UP000014174">
    <property type="component" value="Unassembled WGS sequence"/>
</dbReference>